<dbReference type="SUPFAM" id="SSF51905">
    <property type="entry name" value="FAD/NAD(P)-binding domain"/>
    <property type="match status" value="1"/>
</dbReference>
<dbReference type="InterPro" id="IPR036188">
    <property type="entry name" value="FAD/NAD-bd_sf"/>
</dbReference>
<dbReference type="AlphaFoldDB" id="A0A8I2YHY5"/>
<dbReference type="Proteomes" id="UP000683000">
    <property type="component" value="Unassembled WGS sequence"/>
</dbReference>
<protein>
    <recommendedName>
        <fullName evidence="6">FAD-binding domain-containing protein</fullName>
    </recommendedName>
</protein>
<keyword evidence="4" id="KW-0560">Oxidoreductase</keyword>
<dbReference type="Gene3D" id="3.50.50.60">
    <property type="entry name" value="FAD/NAD(P)-binding domain"/>
    <property type="match status" value="1"/>
</dbReference>
<organism evidence="7 8">
    <name type="scientific">Boletus reticuloceps</name>
    <dbReference type="NCBI Taxonomy" id="495285"/>
    <lineage>
        <taxon>Eukaryota</taxon>
        <taxon>Fungi</taxon>
        <taxon>Dikarya</taxon>
        <taxon>Basidiomycota</taxon>
        <taxon>Agaricomycotina</taxon>
        <taxon>Agaricomycetes</taxon>
        <taxon>Agaricomycetidae</taxon>
        <taxon>Boletales</taxon>
        <taxon>Boletineae</taxon>
        <taxon>Boletaceae</taxon>
        <taxon>Boletoideae</taxon>
        <taxon>Boletus</taxon>
    </lineage>
</organism>
<dbReference type="GO" id="GO:0004497">
    <property type="term" value="F:monooxygenase activity"/>
    <property type="evidence" value="ECO:0007669"/>
    <property type="project" value="UniProtKB-KW"/>
</dbReference>
<keyword evidence="3" id="KW-0274">FAD</keyword>
<evidence type="ECO:0000256" key="4">
    <source>
        <dbReference type="ARBA" id="ARBA00023002"/>
    </source>
</evidence>
<evidence type="ECO:0000313" key="8">
    <source>
        <dbReference type="Proteomes" id="UP000683000"/>
    </source>
</evidence>
<name>A0A8I2YHY5_9AGAM</name>
<dbReference type="EMBL" id="JAGFBS010000029">
    <property type="protein sequence ID" value="KAG6372195.1"/>
    <property type="molecule type" value="Genomic_DNA"/>
</dbReference>
<dbReference type="Pfam" id="PF01494">
    <property type="entry name" value="FAD_binding_3"/>
    <property type="match status" value="1"/>
</dbReference>
<evidence type="ECO:0000256" key="1">
    <source>
        <dbReference type="ARBA" id="ARBA00007992"/>
    </source>
</evidence>
<dbReference type="OrthoDB" id="5428495at2759"/>
<evidence type="ECO:0000259" key="6">
    <source>
        <dbReference type="Pfam" id="PF01494"/>
    </source>
</evidence>
<accession>A0A8I2YHY5</accession>
<dbReference type="PANTHER" id="PTHR13789">
    <property type="entry name" value="MONOOXYGENASE"/>
    <property type="match status" value="1"/>
</dbReference>
<gene>
    <name evidence="7" type="ORF">JVT61DRAFT_7988</name>
</gene>
<keyword evidence="5" id="KW-0503">Monooxygenase</keyword>
<proteinExistence type="inferred from homology"/>
<evidence type="ECO:0000313" key="7">
    <source>
        <dbReference type="EMBL" id="KAG6372195.1"/>
    </source>
</evidence>
<keyword evidence="8" id="KW-1185">Reference proteome</keyword>
<comment type="caution">
    <text evidence="7">The sequence shown here is derived from an EMBL/GenBank/DDBJ whole genome shotgun (WGS) entry which is preliminary data.</text>
</comment>
<reference evidence="7" key="1">
    <citation type="submission" date="2021-03" db="EMBL/GenBank/DDBJ databases">
        <title>Evolutionary innovations through gain and loss of genes in the ectomycorrhizal Boletales.</title>
        <authorList>
            <person name="Wu G."/>
            <person name="Miyauchi S."/>
            <person name="Morin E."/>
            <person name="Yang Z.-L."/>
            <person name="Xu J."/>
            <person name="Martin F.M."/>
        </authorList>
    </citation>
    <scope>NUCLEOTIDE SEQUENCE</scope>
    <source>
        <strain evidence="7">BR01</strain>
    </source>
</reference>
<comment type="similarity">
    <text evidence="1">Belongs to the paxM FAD-dependent monooxygenase family.</text>
</comment>
<dbReference type="InterPro" id="IPR050493">
    <property type="entry name" value="FAD-dep_Monooxygenase_BioMet"/>
</dbReference>
<dbReference type="PANTHER" id="PTHR13789:SF147">
    <property type="entry name" value="PUTATIVE (AFU_ORTHOLOGUE AFUA_2G01950)-RELATED"/>
    <property type="match status" value="1"/>
</dbReference>
<dbReference type="GO" id="GO:0071949">
    <property type="term" value="F:FAD binding"/>
    <property type="evidence" value="ECO:0007669"/>
    <property type="project" value="InterPro"/>
</dbReference>
<dbReference type="InterPro" id="IPR002938">
    <property type="entry name" value="FAD-bd"/>
</dbReference>
<evidence type="ECO:0000256" key="5">
    <source>
        <dbReference type="ARBA" id="ARBA00023033"/>
    </source>
</evidence>
<sequence length="419" mass="46511">MSHGGIRLPPNVVKILYKWGLKDALDAISVESRSFEMDKYETGEVLGTHVWDDDIFTATGGTFLLCHHADLRQLLHDAAIEAGAKIHTGVKVVSVDCNACQVTLSSGAKLRADVLVGADGCSGLMSQAVTGKNVFGDASPHCLFYNTTVPVELMQRDPALADLCISKYKSFVWLGHNAGVTGFHLGGEAEFALHIWAQPSRYDYREGERCTAEVSPKEMRKQLGHCEPRLLKLAALAKSPARVHVKIIPPLDNWVHPSGRVLVIGEAAHPLPAGSIQSGALAVEDSAVLAKLFSHLRSEDQIPTFLYALQELREGRCASVVKCEQGNLFFQMMPHGPKQERRDNMLRNLVAKGRTRLSSGEFFDQWEQVKALFGYDPEDQADDWWIKWGILRERAKDRTRDLEERMNSRFSVLASSHNV</sequence>
<feature type="domain" description="FAD-binding" evidence="6">
    <location>
        <begin position="56"/>
        <end position="297"/>
    </location>
</feature>
<evidence type="ECO:0000256" key="2">
    <source>
        <dbReference type="ARBA" id="ARBA00022630"/>
    </source>
</evidence>
<evidence type="ECO:0000256" key="3">
    <source>
        <dbReference type="ARBA" id="ARBA00022827"/>
    </source>
</evidence>
<keyword evidence="2" id="KW-0285">Flavoprotein</keyword>